<organism evidence="1 2">
    <name type="scientific">Sporosarcina soli</name>
    <dbReference type="NCBI Taxonomy" id="334736"/>
    <lineage>
        <taxon>Bacteria</taxon>
        <taxon>Bacillati</taxon>
        <taxon>Bacillota</taxon>
        <taxon>Bacilli</taxon>
        <taxon>Bacillales</taxon>
        <taxon>Caryophanaceae</taxon>
        <taxon>Sporosarcina</taxon>
    </lineage>
</organism>
<sequence length="297" mass="34198">MNARFFWIALSLIGISWIANSIYAYSKQLEEPIFLDHYIETSIQDNFYLNFYYLTNKNDRTTVTSVSAGEWVGYPHGYQFFDEQVYNDQIFTNHVLRKIEVQFDTYLPESDHLEEFSFTEMDVYFSDGKQITAPIGMVKFRPFHYEESPLTQSSSTSGSYYNRAHYSATEPLTVDAITSSFQEAIQDNFLIKVHAPSTPSVTKRVYNDSQNDWDGLPALDLKDITLPFNMETKDFLSVYSTIAPDFKAVLELQIHISGSTASGKSFSTTNSYFHSPYLEQKDVNEIIKRKTKEASNE</sequence>
<evidence type="ECO:0000313" key="1">
    <source>
        <dbReference type="EMBL" id="MFC5589473.1"/>
    </source>
</evidence>
<gene>
    <name evidence="1" type="ORF">ACFPRA_11275</name>
</gene>
<dbReference type="RefSeq" id="WP_381434200.1">
    <property type="nucleotide sequence ID" value="NZ_JBHSNO010000005.1"/>
</dbReference>
<name>A0ABW0TKI9_9BACL</name>
<dbReference type="Proteomes" id="UP001596109">
    <property type="component" value="Unassembled WGS sequence"/>
</dbReference>
<evidence type="ECO:0000313" key="2">
    <source>
        <dbReference type="Proteomes" id="UP001596109"/>
    </source>
</evidence>
<dbReference type="EMBL" id="JBHSNO010000005">
    <property type="protein sequence ID" value="MFC5589473.1"/>
    <property type="molecule type" value="Genomic_DNA"/>
</dbReference>
<protein>
    <submittedName>
        <fullName evidence="1">Uncharacterized protein</fullName>
    </submittedName>
</protein>
<proteinExistence type="predicted"/>
<keyword evidence="2" id="KW-1185">Reference proteome</keyword>
<reference evidence="2" key="1">
    <citation type="journal article" date="2019" name="Int. J. Syst. Evol. Microbiol.">
        <title>The Global Catalogue of Microorganisms (GCM) 10K type strain sequencing project: providing services to taxonomists for standard genome sequencing and annotation.</title>
        <authorList>
            <consortium name="The Broad Institute Genomics Platform"/>
            <consortium name="The Broad Institute Genome Sequencing Center for Infectious Disease"/>
            <person name="Wu L."/>
            <person name="Ma J."/>
        </authorList>
    </citation>
    <scope>NUCLEOTIDE SEQUENCE [LARGE SCALE GENOMIC DNA]</scope>
    <source>
        <strain evidence="2">CGMCC 4.1434</strain>
    </source>
</reference>
<comment type="caution">
    <text evidence="1">The sequence shown here is derived from an EMBL/GenBank/DDBJ whole genome shotgun (WGS) entry which is preliminary data.</text>
</comment>
<accession>A0ABW0TKI9</accession>